<dbReference type="InterPro" id="IPR011040">
    <property type="entry name" value="Sialidase"/>
</dbReference>
<dbReference type="GO" id="GO:0005737">
    <property type="term" value="C:cytoplasm"/>
    <property type="evidence" value="ECO:0007669"/>
    <property type="project" value="TreeGrafter"/>
</dbReference>
<evidence type="ECO:0000256" key="1">
    <source>
        <dbReference type="ARBA" id="ARBA00000427"/>
    </source>
</evidence>
<dbReference type="PANTHER" id="PTHR10628">
    <property type="entry name" value="SIALIDASE"/>
    <property type="match status" value="1"/>
</dbReference>
<dbReference type="GO" id="GO:0009313">
    <property type="term" value="P:oligosaccharide catabolic process"/>
    <property type="evidence" value="ECO:0007669"/>
    <property type="project" value="TreeGrafter"/>
</dbReference>
<dbReference type="EMBL" id="SCEB01020107">
    <property type="protein sequence ID" value="RXM90538.1"/>
    <property type="molecule type" value="Genomic_DNA"/>
</dbReference>
<sequence>MASISEPEKSPLFRQEKKGGVTYRIPSLLYLSTSKTFLAFSEKRSTPADSDAECLVMRRGTFQDGSVQWESKQELLTARLCGFRTMNPCPVYEKKSRVLFLFFICVRGKISEQRQIRTGRNEARLCYIRSTDFGESWGDIKDLTRDVIGAEVENWATFAVGPGHGVQLQCGRLIIPAYVYYITCRCWCLHFPCCVKPHAFSFYSDDCGQTWHVGKVIQGLKTGECEMAELVDQNGRSHLYCNARSSSRHRVEVLSEKKGAEFSKPHLAPKLVEPHNGCQGSVVSFPKPVEYTENETDESSENTRSQANTASNTWLLYSHPTNRRKRADLGIYLNQSPLDTSCWESPWVVSRGPSGYSDLAHCEGTKWFACLLECGAKSELEEIAFVRFTLEEVMEKGTGK</sequence>
<dbReference type="GO" id="GO:0016020">
    <property type="term" value="C:membrane"/>
    <property type="evidence" value="ECO:0007669"/>
    <property type="project" value="TreeGrafter"/>
</dbReference>
<evidence type="ECO:0000256" key="8">
    <source>
        <dbReference type="ARBA" id="ARBA00023277"/>
    </source>
</evidence>
<keyword evidence="7" id="KW-0443">Lipid metabolism</keyword>
<evidence type="ECO:0000256" key="6">
    <source>
        <dbReference type="ARBA" id="ARBA00022963"/>
    </source>
</evidence>
<evidence type="ECO:0000256" key="9">
    <source>
        <dbReference type="ARBA" id="ARBA00023295"/>
    </source>
</evidence>
<evidence type="ECO:0000259" key="10">
    <source>
        <dbReference type="Pfam" id="PF13088"/>
    </source>
</evidence>
<keyword evidence="5" id="KW-0378">Hydrolase</keyword>
<comment type="similarity">
    <text evidence="2">Belongs to the glycosyl hydrolase 33 family.</text>
</comment>
<evidence type="ECO:0000313" key="11">
    <source>
        <dbReference type="EMBL" id="RXM90538.1"/>
    </source>
</evidence>
<keyword evidence="4" id="KW-0677">Repeat</keyword>
<dbReference type="GO" id="GO:0006689">
    <property type="term" value="P:ganglioside catabolic process"/>
    <property type="evidence" value="ECO:0007669"/>
    <property type="project" value="TreeGrafter"/>
</dbReference>
<dbReference type="CDD" id="cd15482">
    <property type="entry name" value="Sialidase_non-viral"/>
    <property type="match status" value="1"/>
</dbReference>
<protein>
    <recommendedName>
        <fullName evidence="3">exo-alpha-sialidase</fullName>
        <ecNumber evidence="3">3.2.1.18</ecNumber>
    </recommendedName>
</protein>
<gene>
    <name evidence="11" type="ORF">EOD39_22098</name>
</gene>
<dbReference type="SUPFAM" id="SSF50939">
    <property type="entry name" value="Sialidases"/>
    <property type="match status" value="1"/>
</dbReference>
<evidence type="ECO:0000256" key="4">
    <source>
        <dbReference type="ARBA" id="ARBA00022737"/>
    </source>
</evidence>
<comment type="caution">
    <text evidence="11">The sequence shown here is derived from an EMBL/GenBank/DDBJ whole genome shotgun (WGS) entry which is preliminary data.</text>
</comment>
<dbReference type="Pfam" id="PF13088">
    <property type="entry name" value="BNR_2"/>
    <property type="match status" value="1"/>
</dbReference>
<feature type="domain" description="Sialidase" evidence="10">
    <location>
        <begin position="49"/>
        <end position="364"/>
    </location>
</feature>
<dbReference type="InterPro" id="IPR026856">
    <property type="entry name" value="Sialidase_fam"/>
</dbReference>
<dbReference type="Proteomes" id="UP000289886">
    <property type="component" value="Unassembled WGS sequence"/>
</dbReference>
<evidence type="ECO:0000313" key="12">
    <source>
        <dbReference type="Proteomes" id="UP000289886"/>
    </source>
</evidence>
<evidence type="ECO:0000256" key="5">
    <source>
        <dbReference type="ARBA" id="ARBA00022801"/>
    </source>
</evidence>
<proteinExistence type="inferred from homology"/>
<dbReference type="PANTHER" id="PTHR10628:SF23">
    <property type="entry name" value="SIALIDASE-3"/>
    <property type="match status" value="1"/>
</dbReference>
<keyword evidence="9" id="KW-0326">Glycosidase</keyword>
<name>A0A444UQU9_ACIRT</name>
<evidence type="ECO:0000256" key="2">
    <source>
        <dbReference type="ARBA" id="ARBA00009348"/>
    </source>
</evidence>
<keyword evidence="6" id="KW-0442">Lipid degradation</keyword>
<dbReference type="FunFam" id="2.120.10.10:FF:000002">
    <property type="entry name" value="Neuraminidase 3"/>
    <property type="match status" value="1"/>
</dbReference>
<evidence type="ECO:0000256" key="3">
    <source>
        <dbReference type="ARBA" id="ARBA00012733"/>
    </source>
</evidence>
<organism evidence="11 12">
    <name type="scientific">Acipenser ruthenus</name>
    <name type="common">Sterlet sturgeon</name>
    <dbReference type="NCBI Taxonomy" id="7906"/>
    <lineage>
        <taxon>Eukaryota</taxon>
        <taxon>Metazoa</taxon>
        <taxon>Chordata</taxon>
        <taxon>Craniata</taxon>
        <taxon>Vertebrata</taxon>
        <taxon>Euteleostomi</taxon>
        <taxon>Actinopterygii</taxon>
        <taxon>Chondrostei</taxon>
        <taxon>Acipenseriformes</taxon>
        <taxon>Acipenseridae</taxon>
        <taxon>Acipenser</taxon>
    </lineage>
</organism>
<dbReference type="InterPro" id="IPR036278">
    <property type="entry name" value="Sialidase_sf"/>
</dbReference>
<dbReference type="Gene3D" id="2.120.10.10">
    <property type="match status" value="1"/>
</dbReference>
<reference evidence="11 12" key="1">
    <citation type="submission" date="2019-01" db="EMBL/GenBank/DDBJ databases">
        <title>Draft Genome and Complete Hox-Cluster Characterization of the Sterlet Sturgeon (Acipenser ruthenus).</title>
        <authorList>
            <person name="Wei Q."/>
        </authorList>
    </citation>
    <scope>NUCLEOTIDE SEQUENCE [LARGE SCALE GENOMIC DNA]</scope>
    <source>
        <strain evidence="11">WHYD16114868_AA</strain>
        <tissue evidence="11">Blood</tissue>
    </source>
</reference>
<keyword evidence="12" id="KW-1185">Reference proteome</keyword>
<dbReference type="EC" id="3.2.1.18" evidence="3"/>
<keyword evidence="8" id="KW-0119">Carbohydrate metabolism</keyword>
<dbReference type="GO" id="GO:0004308">
    <property type="term" value="F:exo-alpha-sialidase activity"/>
    <property type="evidence" value="ECO:0007669"/>
    <property type="project" value="UniProtKB-EC"/>
</dbReference>
<evidence type="ECO:0000256" key="7">
    <source>
        <dbReference type="ARBA" id="ARBA00023098"/>
    </source>
</evidence>
<accession>A0A444UQU9</accession>
<comment type="catalytic activity">
    <reaction evidence="1">
        <text>Hydrolysis of alpha-(2-&gt;3)-, alpha-(2-&gt;6)-, alpha-(2-&gt;8)- glycosidic linkages of terminal sialic acid residues in oligosaccharides, glycoproteins, glycolipids, colominic acid and synthetic substrates.</text>
        <dbReference type="EC" id="3.2.1.18"/>
    </reaction>
</comment>
<dbReference type="AlphaFoldDB" id="A0A444UQU9"/>